<name>A0ABR9ZIK8_9CORY</name>
<accession>A0ABR9ZIK8</accession>
<dbReference type="RefSeq" id="WP_194556091.1">
    <property type="nucleotide sequence ID" value="NZ_JADKMY010000001.1"/>
</dbReference>
<organism evidence="1 2">
    <name type="scientific">Corynebacterium suicordis DSM 45110</name>
    <dbReference type="NCBI Taxonomy" id="1121369"/>
    <lineage>
        <taxon>Bacteria</taxon>
        <taxon>Bacillati</taxon>
        <taxon>Actinomycetota</taxon>
        <taxon>Actinomycetes</taxon>
        <taxon>Mycobacteriales</taxon>
        <taxon>Corynebacteriaceae</taxon>
        <taxon>Corynebacterium</taxon>
    </lineage>
</organism>
<dbReference type="EMBL" id="JADKMY010000001">
    <property type="protein sequence ID" value="MBF4553265.1"/>
    <property type="molecule type" value="Genomic_DNA"/>
</dbReference>
<protein>
    <submittedName>
        <fullName evidence="1">Uncharacterized protein</fullName>
    </submittedName>
</protein>
<evidence type="ECO:0000313" key="2">
    <source>
        <dbReference type="Proteomes" id="UP000635902"/>
    </source>
</evidence>
<proteinExistence type="predicted"/>
<comment type="caution">
    <text evidence="1">The sequence shown here is derived from an EMBL/GenBank/DDBJ whole genome shotgun (WGS) entry which is preliminary data.</text>
</comment>
<evidence type="ECO:0000313" key="1">
    <source>
        <dbReference type="EMBL" id="MBF4553265.1"/>
    </source>
</evidence>
<reference evidence="1 2" key="1">
    <citation type="submission" date="2020-10" db="EMBL/GenBank/DDBJ databases">
        <title>Novel species in genus Corynebacterium.</title>
        <authorList>
            <person name="Zhang G."/>
        </authorList>
    </citation>
    <scope>NUCLEOTIDE SEQUENCE [LARGE SCALE GENOMIC DNA]</scope>
    <source>
        <strain evidence="1 2">DSM 45110</strain>
    </source>
</reference>
<gene>
    <name evidence="1" type="ORF">IRY30_04100</name>
</gene>
<keyword evidence="2" id="KW-1185">Reference proteome</keyword>
<sequence>MLPLRRPATAHSGFPLSHLIPTAHTMKLGEQLKTVLRHPRSRIRISPGWRAPSISVHLKSAEALVFASKHRISTVMWEKITGSPAPEQEALFLVTLSAMVDEDSLGGSVPSVSAEIHSLFRTVTGESWMQQEHDPEKLTWTWNCLVTEQDLQRPAVREKTTAA</sequence>
<dbReference type="Proteomes" id="UP000635902">
    <property type="component" value="Unassembled WGS sequence"/>
</dbReference>